<dbReference type="Gene3D" id="3.30.497.10">
    <property type="entry name" value="Antithrombin, subunit I, domain 2"/>
    <property type="match status" value="1"/>
</dbReference>
<accession>A0AAW9PSG3</accession>
<dbReference type="InterPro" id="IPR042185">
    <property type="entry name" value="Serpin_sf_2"/>
</dbReference>
<name>A0AAW9PSG3_9CYAN</name>
<proteinExistence type="inferred from homology"/>
<evidence type="ECO:0000313" key="4">
    <source>
        <dbReference type="Proteomes" id="UP001333818"/>
    </source>
</evidence>
<dbReference type="InterPro" id="IPR023796">
    <property type="entry name" value="Serpin_dom"/>
</dbReference>
<feature type="domain" description="Serpin" evidence="2">
    <location>
        <begin position="69"/>
        <end position="423"/>
    </location>
</feature>
<evidence type="ECO:0000313" key="3">
    <source>
        <dbReference type="EMBL" id="MEE3717939.1"/>
    </source>
</evidence>
<comment type="similarity">
    <text evidence="1">Belongs to the serpin family.</text>
</comment>
<protein>
    <submittedName>
        <fullName evidence="3">Serpin family protein</fullName>
    </submittedName>
</protein>
<dbReference type="GO" id="GO:0004867">
    <property type="term" value="F:serine-type endopeptidase inhibitor activity"/>
    <property type="evidence" value="ECO:0007669"/>
    <property type="project" value="InterPro"/>
</dbReference>
<dbReference type="PANTHER" id="PTHR11461">
    <property type="entry name" value="SERINE PROTEASE INHIBITOR, SERPIN"/>
    <property type="match status" value="1"/>
</dbReference>
<dbReference type="InterPro" id="IPR023795">
    <property type="entry name" value="Serpin_CS"/>
</dbReference>
<dbReference type="PROSITE" id="PS00284">
    <property type="entry name" value="SERPIN"/>
    <property type="match status" value="1"/>
</dbReference>
<dbReference type="InterPro" id="IPR036186">
    <property type="entry name" value="Serpin_sf"/>
</dbReference>
<dbReference type="Pfam" id="PF00079">
    <property type="entry name" value="Serpin"/>
    <property type="match status" value="1"/>
</dbReference>
<organism evidence="3 4">
    <name type="scientific">Tumidithrix elongata BACA0141</name>
    <dbReference type="NCBI Taxonomy" id="2716417"/>
    <lineage>
        <taxon>Bacteria</taxon>
        <taxon>Bacillati</taxon>
        <taxon>Cyanobacteriota</taxon>
        <taxon>Cyanophyceae</taxon>
        <taxon>Pseudanabaenales</taxon>
        <taxon>Pseudanabaenaceae</taxon>
        <taxon>Tumidithrix</taxon>
        <taxon>Tumidithrix elongata</taxon>
    </lineage>
</organism>
<comment type="caution">
    <text evidence="3">The sequence shown here is derived from an EMBL/GenBank/DDBJ whole genome shotgun (WGS) entry which is preliminary data.</text>
</comment>
<dbReference type="CDD" id="cd19588">
    <property type="entry name" value="serpin_miropin-like"/>
    <property type="match status" value="1"/>
</dbReference>
<dbReference type="PANTHER" id="PTHR11461:SF211">
    <property type="entry name" value="GH10112P-RELATED"/>
    <property type="match status" value="1"/>
</dbReference>
<dbReference type="SUPFAM" id="SSF56574">
    <property type="entry name" value="Serpins"/>
    <property type="match status" value="1"/>
</dbReference>
<dbReference type="InterPro" id="IPR000215">
    <property type="entry name" value="Serpin_fam"/>
</dbReference>
<dbReference type="AlphaFoldDB" id="A0AAW9PSG3"/>
<evidence type="ECO:0000256" key="1">
    <source>
        <dbReference type="RuleBase" id="RU000411"/>
    </source>
</evidence>
<dbReference type="GO" id="GO:0005615">
    <property type="term" value="C:extracellular space"/>
    <property type="evidence" value="ECO:0007669"/>
    <property type="project" value="InterPro"/>
</dbReference>
<dbReference type="EMBL" id="JAZBJZ010000058">
    <property type="protein sequence ID" value="MEE3717939.1"/>
    <property type="molecule type" value="Genomic_DNA"/>
</dbReference>
<evidence type="ECO:0000259" key="2">
    <source>
        <dbReference type="SMART" id="SM00093"/>
    </source>
</evidence>
<dbReference type="Proteomes" id="UP001333818">
    <property type="component" value="Unassembled WGS sequence"/>
</dbReference>
<dbReference type="RefSeq" id="WP_330484368.1">
    <property type="nucleotide sequence ID" value="NZ_JAZBJZ010000058.1"/>
</dbReference>
<gene>
    <name evidence="3" type="ORF">V2H45_14460</name>
</gene>
<dbReference type="SMART" id="SM00093">
    <property type="entry name" value="SERPIN"/>
    <property type="match status" value="1"/>
</dbReference>
<sequence length="423" mass="47725">MPNLAIALMLFSLLQPSENISKNLNQEIYKSSFFKNPIENSILSPKSSLVAKAAFTKPDLTTANLKFSFNLFKQLVQVNTSKNIFISPYSVAIALTMTYNGAKGETQQEMARTLQLFDLEASKVNESTRALRETLLGKSGDKTSVQIEIANSLWVTSDLALNPDFAQTVKQFYQAEIASLNFANPASLSTINNWVKQNTRGKIDRILDRINQTDILFLINAVYFKGDWERPFIPSKTKPKPFYLANGKQKNVPMMRQTGQFRYFETDKFQAIGLRYKHSRIGMYIFLPKSNSSLEEFYQSLNLSNWQEWRSHLQSESVDLELPRFKLEYAQELSKTLEALGMKIAFSPRADFSAIAKGGGFISEVKHKAFIDVNEKGTEAAAVTSVGMSRGGEIHMAINRPFFLTICDRDTDTILFMGSVVDP</sequence>
<reference evidence="3" key="1">
    <citation type="submission" date="2024-01" db="EMBL/GenBank/DDBJ databases">
        <title>Bank of Algae and Cyanobacteria of the Azores (BACA) strain genomes.</title>
        <authorList>
            <person name="Luz R."/>
            <person name="Cordeiro R."/>
            <person name="Fonseca A."/>
            <person name="Goncalves V."/>
        </authorList>
    </citation>
    <scope>NUCLEOTIDE SEQUENCE</scope>
    <source>
        <strain evidence="3">BACA0141</strain>
    </source>
</reference>
<dbReference type="Gene3D" id="2.30.39.10">
    <property type="entry name" value="Alpha-1-antitrypsin, domain 1"/>
    <property type="match status" value="1"/>
</dbReference>
<dbReference type="InterPro" id="IPR042178">
    <property type="entry name" value="Serpin_sf_1"/>
</dbReference>
<keyword evidence="4" id="KW-1185">Reference proteome</keyword>